<dbReference type="AlphaFoldDB" id="A0A0V0J980"/>
<gene>
    <name evidence="2" type="primary">SYM2</name>
    <name evidence="2" type="ORF">TR146021</name>
</gene>
<reference evidence="2" key="1">
    <citation type="submission" date="2016-01" db="EMBL/GenBank/DDBJ databases">
        <title>Reference transcriptome for the parasite Schistocephalus solidus: insights into the molecular evolution of parasitism.</title>
        <authorList>
            <person name="Hebert F.O."/>
            <person name="Grambauer S."/>
            <person name="Barber I."/>
            <person name="Landry C.R."/>
            <person name="Aubin-Horth N."/>
        </authorList>
    </citation>
    <scope>NUCLEOTIDE SEQUENCE</scope>
</reference>
<name>A0A0V0J980_SCHSO</name>
<sequence>RIFYLPERAQMAWTPRELLFKPGFPAASAAAAAPGSGSAGRGPRQPRTLVHLRGMPLEATINDILNYLGIYWQFVALHGIHLVYTASGEPSGEAFVHFVSEIAANLVVLGKQNQPFVTASGARSSIQLILTTQEETNEFVSIPGTQPSINWSALASSLHTGVPNACSTTTTSQLPPGLPYLLPPGIPTPLLLGLQFPFSLVNQMSCVPTLNLNQSPDFIGRRNGNGAKVSPMPFMGTEAVSTKLEPAGLPKSGAPVETPKKA</sequence>
<evidence type="ECO:0000256" key="1">
    <source>
        <dbReference type="SAM" id="MobiDB-lite"/>
    </source>
</evidence>
<organism evidence="2">
    <name type="scientific">Schistocephalus solidus</name>
    <name type="common">Tapeworm</name>
    <dbReference type="NCBI Taxonomy" id="70667"/>
    <lineage>
        <taxon>Eukaryota</taxon>
        <taxon>Metazoa</taxon>
        <taxon>Spiralia</taxon>
        <taxon>Lophotrochozoa</taxon>
        <taxon>Platyhelminthes</taxon>
        <taxon>Cestoda</taxon>
        <taxon>Eucestoda</taxon>
        <taxon>Diphyllobothriidea</taxon>
        <taxon>Diphyllobothriidae</taxon>
        <taxon>Schistocephalus</taxon>
    </lineage>
</organism>
<dbReference type="SUPFAM" id="SSF54928">
    <property type="entry name" value="RNA-binding domain, RBD"/>
    <property type="match status" value="1"/>
</dbReference>
<protein>
    <submittedName>
        <fullName evidence="2">RNA-binding protein sym-2</fullName>
    </submittedName>
</protein>
<accession>A0A0V0J980</accession>
<dbReference type="InterPro" id="IPR035979">
    <property type="entry name" value="RBD_domain_sf"/>
</dbReference>
<proteinExistence type="predicted"/>
<dbReference type="InterPro" id="IPR012677">
    <property type="entry name" value="Nucleotide-bd_a/b_plait_sf"/>
</dbReference>
<dbReference type="Gene3D" id="3.30.70.330">
    <property type="match status" value="1"/>
</dbReference>
<feature type="region of interest" description="Disordered" evidence="1">
    <location>
        <begin position="242"/>
        <end position="262"/>
    </location>
</feature>
<evidence type="ECO:0000313" key="2">
    <source>
        <dbReference type="EMBL" id="JAP62046.1"/>
    </source>
</evidence>
<dbReference type="EMBL" id="GEEE01001179">
    <property type="protein sequence ID" value="JAP62046.1"/>
    <property type="molecule type" value="Transcribed_RNA"/>
</dbReference>
<dbReference type="GO" id="GO:0003676">
    <property type="term" value="F:nucleic acid binding"/>
    <property type="evidence" value="ECO:0007669"/>
    <property type="project" value="InterPro"/>
</dbReference>
<feature type="non-terminal residue" evidence="2">
    <location>
        <position position="1"/>
    </location>
</feature>
<dbReference type="EMBL" id="GEEE01022803">
    <property type="protein sequence ID" value="JAP40422.1"/>
    <property type="molecule type" value="Transcribed_RNA"/>
</dbReference>